<protein>
    <recommendedName>
        <fullName evidence="6">Amino acid permease/ SLC12A domain-containing protein</fullName>
    </recommendedName>
</protein>
<feature type="domain" description="Amino acid permease/ SLC12A" evidence="6">
    <location>
        <begin position="1"/>
        <end position="67"/>
    </location>
</feature>
<dbReference type="OrthoDB" id="3900342at2759"/>
<evidence type="ECO:0000256" key="4">
    <source>
        <dbReference type="ARBA" id="ARBA00023136"/>
    </source>
</evidence>
<dbReference type="AlphaFoldDB" id="A0A9P7XTT6"/>
<feature type="transmembrane region" description="Helical" evidence="5">
    <location>
        <begin position="21"/>
        <end position="46"/>
    </location>
</feature>
<evidence type="ECO:0000256" key="3">
    <source>
        <dbReference type="ARBA" id="ARBA00022989"/>
    </source>
</evidence>
<proteinExistence type="predicted"/>
<comment type="subcellular location">
    <subcellularLocation>
        <location evidence="1">Membrane</location>
        <topology evidence="1">Multi-pass membrane protein</topology>
    </subcellularLocation>
</comment>
<dbReference type="InterPro" id="IPR004841">
    <property type="entry name" value="AA-permease/SLC12A_dom"/>
</dbReference>
<dbReference type="EMBL" id="JAHRHY010000008">
    <property type="protein sequence ID" value="KAG9067175.1"/>
    <property type="molecule type" value="Genomic_DNA"/>
</dbReference>
<dbReference type="GO" id="GO:0016020">
    <property type="term" value="C:membrane"/>
    <property type="evidence" value="ECO:0007669"/>
    <property type="project" value="UniProtKB-SubCell"/>
</dbReference>
<evidence type="ECO:0000256" key="5">
    <source>
        <dbReference type="SAM" id="Phobius"/>
    </source>
</evidence>
<evidence type="ECO:0000256" key="1">
    <source>
        <dbReference type="ARBA" id="ARBA00004141"/>
    </source>
</evidence>
<keyword evidence="8" id="KW-1185">Reference proteome</keyword>
<comment type="caution">
    <text evidence="7">The sequence shown here is derived from an EMBL/GenBank/DDBJ whole genome shotgun (WGS) entry which is preliminary data.</text>
</comment>
<sequence length="104" mass="11299">MVVISLTGVRAYGEIEYWLSVLKVFTIMMFIVCGILVDTGAISGLTYGSKSRSYGGTPFIGGFLPLLRPLTQSVTPIVFFALFVTGRTLTGSRFPPISTRVNKT</sequence>
<organism evidence="7 8">
    <name type="scientific">Linnemannia hyalina</name>
    <dbReference type="NCBI Taxonomy" id="64524"/>
    <lineage>
        <taxon>Eukaryota</taxon>
        <taxon>Fungi</taxon>
        <taxon>Fungi incertae sedis</taxon>
        <taxon>Mucoromycota</taxon>
        <taxon>Mortierellomycotina</taxon>
        <taxon>Mortierellomycetes</taxon>
        <taxon>Mortierellales</taxon>
        <taxon>Mortierellaceae</taxon>
        <taxon>Linnemannia</taxon>
    </lineage>
</organism>
<evidence type="ECO:0000313" key="8">
    <source>
        <dbReference type="Proteomes" id="UP000707451"/>
    </source>
</evidence>
<evidence type="ECO:0000256" key="2">
    <source>
        <dbReference type="ARBA" id="ARBA00022692"/>
    </source>
</evidence>
<accession>A0A9P7XTT6</accession>
<keyword evidence="4 5" id="KW-0472">Membrane</keyword>
<dbReference type="Pfam" id="PF00324">
    <property type="entry name" value="AA_permease"/>
    <property type="match status" value="1"/>
</dbReference>
<dbReference type="GO" id="GO:0055085">
    <property type="term" value="P:transmembrane transport"/>
    <property type="evidence" value="ECO:0007669"/>
    <property type="project" value="InterPro"/>
</dbReference>
<name>A0A9P7XTT6_9FUNG</name>
<feature type="transmembrane region" description="Helical" evidence="5">
    <location>
        <begin position="66"/>
        <end position="84"/>
    </location>
</feature>
<dbReference type="Proteomes" id="UP000707451">
    <property type="component" value="Unassembled WGS sequence"/>
</dbReference>
<keyword evidence="2 5" id="KW-0812">Transmembrane</keyword>
<evidence type="ECO:0000313" key="7">
    <source>
        <dbReference type="EMBL" id="KAG9067175.1"/>
    </source>
</evidence>
<evidence type="ECO:0000259" key="6">
    <source>
        <dbReference type="Pfam" id="PF00324"/>
    </source>
</evidence>
<gene>
    <name evidence="7" type="ORF">KI688_011956</name>
</gene>
<keyword evidence="3 5" id="KW-1133">Transmembrane helix</keyword>
<reference evidence="7" key="1">
    <citation type="submission" date="2021-06" db="EMBL/GenBank/DDBJ databases">
        <title>Genome Sequence of Mortierella hyaline Strain SCG-10, a Cold-Adapted, Nitrate-Reducing Fungus Isolated from Soil in Minnesota, USA.</title>
        <authorList>
            <person name="Aldossari N."/>
        </authorList>
    </citation>
    <scope>NUCLEOTIDE SEQUENCE</scope>
    <source>
        <strain evidence="7">SCG-10</strain>
    </source>
</reference>